<evidence type="ECO:0000313" key="4">
    <source>
        <dbReference type="Proteomes" id="UP000187203"/>
    </source>
</evidence>
<gene>
    <name evidence="3" type="ORF">COLO4_25099</name>
</gene>
<dbReference type="EMBL" id="AWUE01018917">
    <property type="protein sequence ID" value="OMO77531.1"/>
    <property type="molecule type" value="Genomic_DNA"/>
</dbReference>
<feature type="domain" description="PB1-like" evidence="2">
    <location>
        <begin position="5"/>
        <end position="86"/>
    </location>
</feature>
<protein>
    <recommendedName>
        <fullName evidence="2">PB1-like domain-containing protein</fullName>
    </recommendedName>
</protein>
<dbReference type="Pfam" id="PF26130">
    <property type="entry name" value="PB1-like"/>
    <property type="match status" value="1"/>
</dbReference>
<sequence>MDLCLLRVHYEGFFVATADSLRYEGGFVDDLYVDPDILNWMELIGLLRRGGYRNIKALFYNRQYFELFDGVKTVYNDATVLEMVAEMVLEGPPENGEENAGEHADGENGENAEGENVENGENEDGQGGYDFVEVEVVQ</sequence>
<dbReference type="OrthoDB" id="10571962at2759"/>
<feature type="compositionally biased region" description="Acidic residues" evidence="1">
    <location>
        <begin position="107"/>
        <end position="124"/>
    </location>
</feature>
<dbReference type="Proteomes" id="UP000187203">
    <property type="component" value="Unassembled WGS sequence"/>
</dbReference>
<dbReference type="AlphaFoldDB" id="A0A1R3I4V0"/>
<accession>A0A1R3I4V0</accession>
<evidence type="ECO:0000259" key="2">
    <source>
        <dbReference type="Pfam" id="PF26130"/>
    </source>
</evidence>
<dbReference type="InterPro" id="IPR058594">
    <property type="entry name" value="PB1-like_dom_pln"/>
</dbReference>
<feature type="region of interest" description="Disordered" evidence="1">
    <location>
        <begin position="89"/>
        <end position="138"/>
    </location>
</feature>
<evidence type="ECO:0000256" key="1">
    <source>
        <dbReference type="SAM" id="MobiDB-lite"/>
    </source>
</evidence>
<name>A0A1R3I4V0_9ROSI</name>
<keyword evidence="4" id="KW-1185">Reference proteome</keyword>
<comment type="caution">
    <text evidence="3">The sequence shown here is derived from an EMBL/GenBank/DDBJ whole genome shotgun (WGS) entry which is preliminary data.</text>
</comment>
<proteinExistence type="predicted"/>
<evidence type="ECO:0000313" key="3">
    <source>
        <dbReference type="EMBL" id="OMO77531.1"/>
    </source>
</evidence>
<reference evidence="4" key="1">
    <citation type="submission" date="2013-09" db="EMBL/GenBank/DDBJ databases">
        <title>Corchorus olitorius genome sequencing.</title>
        <authorList>
            <person name="Alam M."/>
            <person name="Haque M.S."/>
            <person name="Islam M.S."/>
            <person name="Emdad E.M."/>
            <person name="Islam M.M."/>
            <person name="Ahmed B."/>
            <person name="Halim A."/>
            <person name="Hossen Q.M.M."/>
            <person name="Hossain M.Z."/>
            <person name="Ahmed R."/>
            <person name="Khan M.M."/>
            <person name="Islam R."/>
            <person name="Rashid M.M."/>
            <person name="Khan S.A."/>
            <person name="Rahman M.S."/>
            <person name="Alam M."/>
            <person name="Yahiya A.S."/>
            <person name="Khan M.S."/>
            <person name="Azam M.S."/>
            <person name="Haque T."/>
            <person name="Lashkar M.Z.H."/>
            <person name="Akhand A.I."/>
            <person name="Morshed G."/>
            <person name="Roy S."/>
            <person name="Uddin K.S."/>
            <person name="Rabeya T."/>
            <person name="Hossain A.S."/>
            <person name="Chowdhury A."/>
            <person name="Snigdha A.R."/>
            <person name="Mortoza M.S."/>
            <person name="Matin S.A."/>
            <person name="Hoque S.M.E."/>
            <person name="Islam M.K."/>
            <person name="Roy D.K."/>
            <person name="Haider R."/>
            <person name="Moosa M.M."/>
            <person name="Elias S.M."/>
            <person name="Hasan A.M."/>
            <person name="Jahan S."/>
            <person name="Shafiuddin M."/>
            <person name="Mahmood N."/>
            <person name="Shommy N.S."/>
        </authorList>
    </citation>
    <scope>NUCLEOTIDE SEQUENCE [LARGE SCALE GENOMIC DNA]</scope>
    <source>
        <strain evidence="4">cv. O-4</strain>
    </source>
</reference>
<organism evidence="3 4">
    <name type="scientific">Corchorus olitorius</name>
    <dbReference type="NCBI Taxonomy" id="93759"/>
    <lineage>
        <taxon>Eukaryota</taxon>
        <taxon>Viridiplantae</taxon>
        <taxon>Streptophyta</taxon>
        <taxon>Embryophyta</taxon>
        <taxon>Tracheophyta</taxon>
        <taxon>Spermatophyta</taxon>
        <taxon>Magnoliopsida</taxon>
        <taxon>eudicotyledons</taxon>
        <taxon>Gunneridae</taxon>
        <taxon>Pentapetalae</taxon>
        <taxon>rosids</taxon>
        <taxon>malvids</taxon>
        <taxon>Malvales</taxon>
        <taxon>Malvaceae</taxon>
        <taxon>Grewioideae</taxon>
        <taxon>Apeibeae</taxon>
        <taxon>Corchorus</taxon>
    </lineage>
</organism>